<sequence>MTRISKRKPKLERSLSSLSSQIHLFREKSTSPSKNGSQSKNEISSSKPVCLNHETSVSVEDKLPNVEDQWFLKFSPKSLEEIALHSRKLGEVQRGLENIISSVDRCRILVLTGPSGCSKSTCVKLLAQKLVPKYRINSVNSLRSSSDPQPCIVEFRNDTLGRELSNVAAFDEFLAQGRLKKGSSLAVLLAEDLPNVFHITTRIAFQGSLLRWLCTEESGLPPLVISLTECELHSDEGSNASYGIETQYIAETVLGKEVLSHPKLHRIKFNPINKTLMSKHLKSIALSQKDDFAPQRWNNLTPFIKNLVLHCGDVRSGISALQFWATSNADLSGSGGFGGREETISFFHVIGRLLHGSKDYDSPNEMLNDLIAAKAHFSDNDLRLGLLENYTSYNKQSFPTTIAASLVDSLSTSDIIKFDNNTIQEGSEYAFRNARNLLDALQTENSKSPTSHARLSFPRETKVRRLRSNFKKEVDAFFCLEYEKYGQVRRYKDVTLLFGYYAPLIRRKRNYRKKVLRHYLENLQKDSVEARAAINSFRDSLCIDEEIDILSRLGGEIGMIGEELEFLGLEDTINYKNASSSKKYEGFTRREFKTQNNDDDVAVIESDFDEDPILDSEGPESDISGVNELPEDNQTGERSQVRESTHHGIDDGSDDGSDNDSEDDDTLYEILASQSPRKLLSPSNPHREMERGENDTKEDDSVESI</sequence>
<dbReference type="GO" id="GO:0005634">
    <property type="term" value="C:nucleus"/>
    <property type="evidence" value="ECO:0007669"/>
    <property type="project" value="UniProtKB-SubCell"/>
</dbReference>
<keyword evidence="6" id="KW-0539">Nucleus</keyword>
<dbReference type="GO" id="GO:0006281">
    <property type="term" value="P:DNA repair"/>
    <property type="evidence" value="ECO:0007669"/>
    <property type="project" value="InterPro"/>
</dbReference>
<evidence type="ECO:0000256" key="6">
    <source>
        <dbReference type="ARBA" id="ARBA00023242"/>
    </source>
</evidence>
<protein>
    <submittedName>
        <fullName evidence="10">LAMI_0H15060g1_1</fullName>
    </submittedName>
</protein>
<evidence type="ECO:0000256" key="7">
    <source>
        <dbReference type="ARBA" id="ARBA00023306"/>
    </source>
</evidence>
<dbReference type="Gene3D" id="3.40.50.300">
    <property type="entry name" value="P-loop containing nucleotide triphosphate hydrolases"/>
    <property type="match status" value="1"/>
</dbReference>
<dbReference type="PANTHER" id="PTHR12172">
    <property type="entry name" value="CELL CYCLE CHECKPOINT PROTEIN RAD17"/>
    <property type="match status" value="1"/>
</dbReference>
<evidence type="ECO:0000256" key="1">
    <source>
        <dbReference type="ARBA" id="ARBA00004123"/>
    </source>
</evidence>
<dbReference type="Proteomes" id="UP000191024">
    <property type="component" value="Chromosome H"/>
</dbReference>
<dbReference type="EMBL" id="LT598468">
    <property type="protein sequence ID" value="SCV04306.1"/>
    <property type="molecule type" value="Genomic_DNA"/>
</dbReference>
<dbReference type="GO" id="GO:0005524">
    <property type="term" value="F:ATP binding"/>
    <property type="evidence" value="ECO:0007669"/>
    <property type="project" value="UniProtKB-KW"/>
</dbReference>
<dbReference type="InterPro" id="IPR027417">
    <property type="entry name" value="P-loop_NTPase"/>
</dbReference>
<feature type="region of interest" description="Disordered" evidence="8">
    <location>
        <begin position="609"/>
        <end position="705"/>
    </location>
</feature>
<feature type="compositionally biased region" description="Acidic residues" evidence="8">
    <location>
        <begin position="651"/>
        <end position="667"/>
    </location>
</feature>
<dbReference type="GO" id="GO:0000077">
    <property type="term" value="P:DNA damage checkpoint signaling"/>
    <property type="evidence" value="ECO:0007669"/>
    <property type="project" value="TreeGrafter"/>
</dbReference>
<organism evidence="10 11">
    <name type="scientific">Lachancea mirantina</name>
    <dbReference type="NCBI Taxonomy" id="1230905"/>
    <lineage>
        <taxon>Eukaryota</taxon>
        <taxon>Fungi</taxon>
        <taxon>Dikarya</taxon>
        <taxon>Ascomycota</taxon>
        <taxon>Saccharomycotina</taxon>
        <taxon>Saccharomycetes</taxon>
        <taxon>Saccharomycetales</taxon>
        <taxon>Saccharomycetaceae</taxon>
        <taxon>Lachancea</taxon>
    </lineage>
</organism>
<feature type="domain" description="Checkpoint protein RAD24-like helical bundle" evidence="9">
    <location>
        <begin position="341"/>
        <end position="466"/>
    </location>
</feature>
<keyword evidence="4" id="KW-0227">DNA damage</keyword>
<comment type="subcellular location">
    <subcellularLocation>
        <location evidence="1">Nucleus</location>
    </subcellularLocation>
</comment>
<evidence type="ECO:0000256" key="2">
    <source>
        <dbReference type="ARBA" id="ARBA00006168"/>
    </source>
</evidence>
<reference evidence="11" key="1">
    <citation type="submission" date="2016-03" db="EMBL/GenBank/DDBJ databases">
        <authorList>
            <person name="Devillers H."/>
        </authorList>
    </citation>
    <scope>NUCLEOTIDE SEQUENCE [LARGE SCALE GENOMIC DNA]</scope>
</reference>
<feature type="compositionally biased region" description="Polar residues" evidence="8">
    <location>
        <begin position="30"/>
        <end position="47"/>
    </location>
</feature>
<evidence type="ECO:0000259" key="9">
    <source>
        <dbReference type="Pfam" id="PF25812"/>
    </source>
</evidence>
<feature type="compositionally biased region" description="Acidic residues" evidence="8">
    <location>
        <begin position="609"/>
        <end position="620"/>
    </location>
</feature>
<feature type="compositionally biased region" description="Basic residues" evidence="8">
    <location>
        <begin position="1"/>
        <end position="10"/>
    </location>
</feature>
<dbReference type="InterPro" id="IPR004582">
    <property type="entry name" value="Checkpoint_prot_Rad17_Rad24"/>
</dbReference>
<keyword evidence="5" id="KW-0067">ATP-binding</keyword>
<feature type="region of interest" description="Disordered" evidence="8">
    <location>
        <begin position="1"/>
        <end position="47"/>
    </location>
</feature>
<dbReference type="GO" id="GO:0033314">
    <property type="term" value="P:mitotic DNA replication checkpoint signaling"/>
    <property type="evidence" value="ECO:0007669"/>
    <property type="project" value="TreeGrafter"/>
</dbReference>
<keyword evidence="3" id="KW-0547">Nucleotide-binding</keyword>
<evidence type="ECO:0000256" key="8">
    <source>
        <dbReference type="SAM" id="MobiDB-lite"/>
    </source>
</evidence>
<dbReference type="SUPFAM" id="SSF52540">
    <property type="entry name" value="P-loop containing nucleoside triphosphate hydrolases"/>
    <property type="match status" value="1"/>
</dbReference>
<dbReference type="InterPro" id="IPR057927">
    <property type="entry name" value="RAD24-like_helical"/>
</dbReference>
<accession>A0A1G4KIR5</accession>
<dbReference type="Pfam" id="PF25812">
    <property type="entry name" value="RAD24_helical"/>
    <property type="match status" value="1"/>
</dbReference>
<dbReference type="OrthoDB" id="10265971at2759"/>
<feature type="compositionally biased region" description="Basic and acidic residues" evidence="8">
    <location>
        <begin position="639"/>
        <end position="650"/>
    </location>
</feature>
<evidence type="ECO:0000313" key="11">
    <source>
        <dbReference type="Proteomes" id="UP000191024"/>
    </source>
</evidence>
<dbReference type="Pfam" id="PF03215">
    <property type="entry name" value="Rad17"/>
    <property type="match status" value="1"/>
</dbReference>
<gene>
    <name evidence="10" type="ORF">LAMI_0H15060G</name>
</gene>
<dbReference type="STRING" id="1230905.A0A1G4KIR5"/>
<evidence type="ECO:0000313" key="10">
    <source>
        <dbReference type="EMBL" id="SCV04306.1"/>
    </source>
</evidence>
<keyword evidence="11" id="KW-1185">Reference proteome</keyword>
<comment type="similarity">
    <text evidence="2">Belongs to the rad17/RAD24 family.</text>
</comment>
<evidence type="ECO:0000256" key="5">
    <source>
        <dbReference type="ARBA" id="ARBA00022840"/>
    </source>
</evidence>
<feature type="compositionally biased region" description="Polar residues" evidence="8">
    <location>
        <begin position="672"/>
        <end position="684"/>
    </location>
</feature>
<keyword evidence="7" id="KW-0131">Cell cycle</keyword>
<dbReference type="AlphaFoldDB" id="A0A1G4KIR5"/>
<evidence type="ECO:0000256" key="4">
    <source>
        <dbReference type="ARBA" id="ARBA00022763"/>
    </source>
</evidence>
<dbReference type="PANTHER" id="PTHR12172:SF0">
    <property type="entry name" value="CELL CYCLE CHECKPOINT PROTEIN RAD17"/>
    <property type="match status" value="1"/>
</dbReference>
<proteinExistence type="inferred from homology"/>
<evidence type="ECO:0000256" key="3">
    <source>
        <dbReference type="ARBA" id="ARBA00022741"/>
    </source>
</evidence>
<name>A0A1G4KIR5_9SACH</name>
<dbReference type="GO" id="GO:0003689">
    <property type="term" value="F:DNA clamp loader activity"/>
    <property type="evidence" value="ECO:0007669"/>
    <property type="project" value="TreeGrafter"/>
</dbReference>
<feature type="compositionally biased region" description="Basic and acidic residues" evidence="8">
    <location>
        <begin position="685"/>
        <end position="695"/>
    </location>
</feature>
<dbReference type="GO" id="GO:0003682">
    <property type="term" value="F:chromatin binding"/>
    <property type="evidence" value="ECO:0007669"/>
    <property type="project" value="TreeGrafter"/>
</dbReference>
<feature type="compositionally biased region" description="Acidic residues" evidence="8">
    <location>
        <begin position="696"/>
        <end position="705"/>
    </location>
</feature>